<feature type="region of interest" description="Disordered" evidence="10">
    <location>
        <begin position="122"/>
        <end position="182"/>
    </location>
</feature>
<dbReference type="InterPro" id="IPR050630">
    <property type="entry name" value="WD_repeat_EMAP"/>
</dbReference>
<dbReference type="Pfam" id="PF03451">
    <property type="entry name" value="HELP"/>
    <property type="match status" value="1"/>
</dbReference>
<dbReference type="InterPro" id="IPR005108">
    <property type="entry name" value="HELP"/>
</dbReference>
<evidence type="ECO:0000256" key="10">
    <source>
        <dbReference type="SAM" id="MobiDB-lite"/>
    </source>
</evidence>
<evidence type="ECO:0000259" key="12">
    <source>
        <dbReference type="Pfam" id="PF23414"/>
    </source>
</evidence>
<dbReference type="InParanoid" id="A0A067R0I5"/>
<dbReference type="SUPFAM" id="SSF50998">
    <property type="entry name" value="Quinoprotein alcohol dehydrogenase-like"/>
    <property type="match status" value="1"/>
</dbReference>
<feature type="compositionally biased region" description="Low complexity" evidence="10">
    <location>
        <begin position="156"/>
        <end position="176"/>
    </location>
</feature>
<evidence type="ECO:0000259" key="11">
    <source>
        <dbReference type="Pfam" id="PF23409"/>
    </source>
</evidence>
<keyword evidence="3" id="KW-0963">Cytoplasm</keyword>
<dbReference type="GO" id="GO:0005874">
    <property type="term" value="C:microtubule"/>
    <property type="evidence" value="ECO:0007669"/>
    <property type="project" value="UniProtKB-KW"/>
</dbReference>
<dbReference type="AlphaFoldDB" id="A0A067R0I5"/>
<feature type="domain" description="EML-like second beta-propeller" evidence="12">
    <location>
        <begin position="614"/>
        <end position="885"/>
    </location>
</feature>
<accession>A0A067R0I5</accession>
<dbReference type="SUPFAM" id="SSF50978">
    <property type="entry name" value="WD40 repeat-like"/>
    <property type="match status" value="1"/>
</dbReference>
<feature type="non-terminal residue" evidence="13">
    <location>
        <position position="1"/>
    </location>
</feature>
<dbReference type="GO" id="GO:0072686">
    <property type="term" value="C:mitotic spindle"/>
    <property type="evidence" value="ECO:0007669"/>
    <property type="project" value="TreeGrafter"/>
</dbReference>
<dbReference type="FunCoup" id="A0A067R0I5">
    <property type="interactions" value="23"/>
</dbReference>
<sequence>DDMMETENESLRERVADLEKKVLQQGDEIVCLRSTLADVLRRLNQFDSRGGGDFNRASVPVRNGSGTSSRGKDFIGSASRLRQTAYQQHGGVTDAAFKDSLRKTASYAPSSLPQRRVVHYQSTGSLHSDSPSSTSVSPVPTSPSPTHTPPPPPPGGRVTPSPRTPQPTQQRPTSVVSGSGSLHKRWCSTGDFNNSGITSPTGSLIGSNSMAIASRLATKSLFNLYMRPQQHQQHLLKHGTRDATYNEEEGSVRFFLRGRPIVLHAPTAVAETYDMTKVATAPQTRLKLEWVYGYRGRDCRSNLYLLPTGEMVYFVAAAVVLYNVEEQSQRHYLGHTDDVKCLTVHPNKLLVATGQAAGHDRREGRPHVRVWNSVSLHTLAVIGIGEFERSICCLSFSKADGGVLLCAIDEAPDHNISIWDWQRGEHGQKITETKCSADTVVAAEFHPMDRQSIVTCGKSHISFWTLDAGGTLYKRMGIFENRDKAKYVTCLAFTQSGDVVSGDSNGSIMVWGRATNTISKCLRGLHEGSVFSVCVMKEGSLITGGGKDGRLVQLDASLNPTGQETQVPEHLGPVRVVAEGRGSQLLVGTTRNCILIGSLDLGLSPVVIGHTDELWGLAVHPNLPQFLTAGHDRLVMLWDSMSHTVVWTKDVAEPVQSAAFSLDGSVLIIGCTSGHWLVMDAETREVYSMHTDGAEPMQVVKFSPDGTLLALGSRDNNIYVYQVSEEARKCCINQFYLYYLQGHSSFVTHLDWSADSQYIQSNSGDYELLYWNAGLCRQVPQSSQLRDVEWASNSCTLTFNTLGIWPEGADGTDVNQCDRSHDGDLMATADDFGKVKLYSYPVIQPRSLCHTYGGHSSHVTNVSFLHDDSRLISTGGRDTSVMQWALS</sequence>
<evidence type="ECO:0000256" key="5">
    <source>
        <dbReference type="ARBA" id="ARBA00022701"/>
    </source>
</evidence>
<dbReference type="InterPro" id="IPR001680">
    <property type="entry name" value="WD40_rpt"/>
</dbReference>
<keyword evidence="4 8" id="KW-0853">WD repeat</keyword>
<dbReference type="InterPro" id="IPR049813">
    <property type="entry name" value="Elp-1-like_TD"/>
</dbReference>
<dbReference type="InterPro" id="IPR055439">
    <property type="entry name" value="Beta-prop_EML_1st"/>
</dbReference>
<dbReference type="InterPro" id="IPR036322">
    <property type="entry name" value="WD40_repeat_dom_sf"/>
</dbReference>
<evidence type="ECO:0000256" key="4">
    <source>
        <dbReference type="ARBA" id="ARBA00022574"/>
    </source>
</evidence>
<dbReference type="PANTHER" id="PTHR13720:SF50">
    <property type="entry name" value="ECHINODERM MICROTUBULE-ASSOCIATED PROTEIN-LIKE 2"/>
    <property type="match status" value="1"/>
</dbReference>
<dbReference type="PROSITE" id="PS50294">
    <property type="entry name" value="WD_REPEATS_REGION"/>
    <property type="match status" value="3"/>
</dbReference>
<keyword evidence="5" id="KW-0493">Microtubule</keyword>
<proteinExistence type="inferred from homology"/>
<keyword evidence="6" id="KW-0677">Repeat</keyword>
<dbReference type="GO" id="GO:0008017">
    <property type="term" value="F:microtubule binding"/>
    <property type="evidence" value="ECO:0007669"/>
    <property type="project" value="TreeGrafter"/>
</dbReference>
<evidence type="ECO:0000256" key="9">
    <source>
        <dbReference type="SAM" id="Coils"/>
    </source>
</evidence>
<dbReference type="PROSITE" id="PS50082">
    <property type="entry name" value="WD_REPEATS_2"/>
    <property type="match status" value="3"/>
</dbReference>
<dbReference type="GO" id="GO:0000226">
    <property type="term" value="P:microtubule cytoskeleton organization"/>
    <property type="evidence" value="ECO:0007669"/>
    <property type="project" value="TreeGrafter"/>
</dbReference>
<evidence type="ECO:0000313" key="13">
    <source>
        <dbReference type="EMBL" id="KDR16251.1"/>
    </source>
</evidence>
<dbReference type="Gene3D" id="2.130.10.10">
    <property type="entry name" value="YVTN repeat-like/Quinoprotein amine dehydrogenase"/>
    <property type="match status" value="2"/>
</dbReference>
<evidence type="ECO:0000313" key="14">
    <source>
        <dbReference type="Proteomes" id="UP000027135"/>
    </source>
</evidence>
<reference evidence="13 14" key="1">
    <citation type="journal article" date="2014" name="Nat. Commun.">
        <title>Molecular traces of alternative social organization in a termite genome.</title>
        <authorList>
            <person name="Terrapon N."/>
            <person name="Li C."/>
            <person name="Robertson H.M."/>
            <person name="Ji L."/>
            <person name="Meng X."/>
            <person name="Booth W."/>
            <person name="Chen Z."/>
            <person name="Childers C.P."/>
            <person name="Glastad K.M."/>
            <person name="Gokhale K."/>
            <person name="Gowin J."/>
            <person name="Gronenberg W."/>
            <person name="Hermansen R.A."/>
            <person name="Hu H."/>
            <person name="Hunt B.G."/>
            <person name="Huylmans A.K."/>
            <person name="Khalil S.M."/>
            <person name="Mitchell R.D."/>
            <person name="Munoz-Torres M.C."/>
            <person name="Mustard J.A."/>
            <person name="Pan H."/>
            <person name="Reese J.T."/>
            <person name="Scharf M.E."/>
            <person name="Sun F."/>
            <person name="Vogel H."/>
            <person name="Xiao J."/>
            <person name="Yang W."/>
            <person name="Yang Z."/>
            <person name="Yang Z."/>
            <person name="Zhou J."/>
            <person name="Zhu J."/>
            <person name="Brent C.S."/>
            <person name="Elsik C.G."/>
            <person name="Goodisman M.A."/>
            <person name="Liberles D.A."/>
            <person name="Roe R.M."/>
            <person name="Vargo E.L."/>
            <person name="Vilcinskas A."/>
            <person name="Wang J."/>
            <person name="Bornberg-Bauer E."/>
            <person name="Korb J."/>
            <person name="Zhang G."/>
            <person name="Liebig J."/>
        </authorList>
    </citation>
    <scope>NUCLEOTIDE SEQUENCE [LARGE SCALE GENOMIC DNA]</scope>
    <source>
        <tissue evidence="13">Whole organism</tissue>
    </source>
</reference>
<dbReference type="SMART" id="SM00320">
    <property type="entry name" value="WD40"/>
    <property type="match status" value="11"/>
</dbReference>
<comment type="similarity">
    <text evidence="2">Belongs to the WD repeat EMAP family.</text>
</comment>
<dbReference type="STRING" id="136037.A0A067R0I5"/>
<keyword evidence="9" id="KW-0175">Coiled coil</keyword>
<evidence type="ECO:0000256" key="8">
    <source>
        <dbReference type="PROSITE-ProRule" id="PRU00221"/>
    </source>
</evidence>
<dbReference type="Pfam" id="PF23409">
    <property type="entry name" value="Beta-prop_EML"/>
    <property type="match status" value="1"/>
</dbReference>
<comment type="subcellular location">
    <subcellularLocation>
        <location evidence="1">Cytoplasm</location>
        <location evidence="1">Cytoskeleton</location>
    </subcellularLocation>
</comment>
<name>A0A067R0I5_ZOONE</name>
<keyword evidence="14" id="KW-1185">Reference proteome</keyword>
<keyword evidence="7" id="KW-0206">Cytoskeleton</keyword>
<feature type="compositionally biased region" description="Pro residues" evidence="10">
    <location>
        <begin position="140"/>
        <end position="155"/>
    </location>
</feature>
<dbReference type="Pfam" id="PF23414">
    <property type="entry name" value="Beta-prop_EML_2"/>
    <property type="match status" value="1"/>
</dbReference>
<dbReference type="InterPro" id="IPR015943">
    <property type="entry name" value="WD40/YVTN_repeat-like_dom_sf"/>
</dbReference>
<dbReference type="InterPro" id="IPR055442">
    <property type="entry name" value="Beta-prop_EML-like_2nd"/>
</dbReference>
<evidence type="ECO:0000256" key="6">
    <source>
        <dbReference type="ARBA" id="ARBA00022737"/>
    </source>
</evidence>
<dbReference type="InterPro" id="IPR011047">
    <property type="entry name" value="Quinoprotein_ADH-like_sf"/>
</dbReference>
<organism evidence="13 14">
    <name type="scientific">Zootermopsis nevadensis</name>
    <name type="common">Dampwood termite</name>
    <dbReference type="NCBI Taxonomy" id="136037"/>
    <lineage>
        <taxon>Eukaryota</taxon>
        <taxon>Metazoa</taxon>
        <taxon>Ecdysozoa</taxon>
        <taxon>Arthropoda</taxon>
        <taxon>Hexapoda</taxon>
        <taxon>Insecta</taxon>
        <taxon>Pterygota</taxon>
        <taxon>Neoptera</taxon>
        <taxon>Polyneoptera</taxon>
        <taxon>Dictyoptera</taxon>
        <taxon>Blattodea</taxon>
        <taxon>Blattoidea</taxon>
        <taxon>Termitoidae</taxon>
        <taxon>Termopsidae</taxon>
        <taxon>Zootermopsis</taxon>
    </lineage>
</organism>
<dbReference type="PANTHER" id="PTHR13720">
    <property type="entry name" value="WD-40 REPEAT PROTEIN"/>
    <property type="match status" value="1"/>
</dbReference>
<evidence type="ECO:0000256" key="2">
    <source>
        <dbReference type="ARBA" id="ARBA00006489"/>
    </source>
</evidence>
<dbReference type="OMA" id="RNIEWAT"/>
<feature type="region of interest" description="Disordered" evidence="10">
    <location>
        <begin position="48"/>
        <end position="74"/>
    </location>
</feature>
<gene>
    <name evidence="13" type="ORF">L798_09670</name>
</gene>
<feature type="domain" description="EML-like first beta-propeller" evidence="11">
    <location>
        <begin position="328"/>
        <end position="597"/>
    </location>
</feature>
<feature type="coiled-coil region" evidence="9">
    <location>
        <begin position="1"/>
        <end position="28"/>
    </location>
</feature>
<dbReference type="FunFam" id="2.130.10.10:FF:000005">
    <property type="entry name" value="Putative echinoderm microtubule-associated protein-like 1"/>
    <property type="match status" value="1"/>
</dbReference>
<evidence type="ECO:0000256" key="3">
    <source>
        <dbReference type="ARBA" id="ARBA00022490"/>
    </source>
</evidence>
<feature type="repeat" description="WD" evidence="8">
    <location>
        <begin position="607"/>
        <end position="648"/>
    </location>
</feature>
<feature type="compositionally biased region" description="Low complexity" evidence="10">
    <location>
        <begin position="122"/>
        <end position="139"/>
    </location>
</feature>
<dbReference type="FunFam" id="2.130.10.10:FF:002220">
    <property type="entry name" value="EMAP-like 3"/>
    <property type="match status" value="1"/>
</dbReference>
<dbReference type="CDD" id="cd21931">
    <property type="entry name" value="TD_EMAP-like"/>
    <property type="match status" value="1"/>
</dbReference>
<protein>
    <submittedName>
        <fullName evidence="13">Echinoderm microtubule-associated protein-like 1</fullName>
    </submittedName>
</protein>
<dbReference type="eggNOG" id="KOG2106">
    <property type="taxonomic scope" value="Eukaryota"/>
</dbReference>
<dbReference type="Proteomes" id="UP000027135">
    <property type="component" value="Unassembled WGS sequence"/>
</dbReference>
<feature type="repeat" description="WD" evidence="8">
    <location>
        <begin position="740"/>
        <end position="772"/>
    </location>
</feature>
<dbReference type="EMBL" id="KK852804">
    <property type="protein sequence ID" value="KDR16251.1"/>
    <property type="molecule type" value="Genomic_DNA"/>
</dbReference>
<evidence type="ECO:0000256" key="1">
    <source>
        <dbReference type="ARBA" id="ARBA00004245"/>
    </source>
</evidence>
<evidence type="ECO:0000256" key="7">
    <source>
        <dbReference type="ARBA" id="ARBA00023212"/>
    </source>
</evidence>
<feature type="repeat" description="WD" evidence="8">
    <location>
        <begin position="852"/>
        <end position="887"/>
    </location>
</feature>